<accession>A0A564YK77</accession>
<evidence type="ECO:0000313" key="8">
    <source>
        <dbReference type="Proteomes" id="UP000321570"/>
    </source>
</evidence>
<dbReference type="InterPro" id="IPR035979">
    <property type="entry name" value="RBD_domain_sf"/>
</dbReference>
<dbReference type="Gene3D" id="3.30.70.330">
    <property type="match status" value="1"/>
</dbReference>
<dbReference type="PROSITE" id="PS50102">
    <property type="entry name" value="RRM"/>
    <property type="match status" value="1"/>
</dbReference>
<evidence type="ECO:0000256" key="2">
    <source>
        <dbReference type="ARBA" id="ARBA00022490"/>
    </source>
</evidence>
<evidence type="ECO:0000256" key="5">
    <source>
        <dbReference type="PROSITE-ProRule" id="PRU00176"/>
    </source>
</evidence>
<dbReference type="GO" id="GO:0003729">
    <property type="term" value="F:mRNA binding"/>
    <property type="evidence" value="ECO:0007669"/>
    <property type="project" value="TreeGrafter"/>
</dbReference>
<evidence type="ECO:0000256" key="4">
    <source>
        <dbReference type="ARBA" id="ARBA00022884"/>
    </source>
</evidence>
<evidence type="ECO:0000256" key="3">
    <source>
        <dbReference type="ARBA" id="ARBA00022737"/>
    </source>
</evidence>
<dbReference type="InterPro" id="IPR012677">
    <property type="entry name" value="Nucleotide-bd_a/b_plait_sf"/>
</dbReference>
<evidence type="ECO:0000313" key="7">
    <source>
        <dbReference type="EMBL" id="VUZ47682.1"/>
    </source>
</evidence>
<reference evidence="7 8" key="1">
    <citation type="submission" date="2019-07" db="EMBL/GenBank/DDBJ databases">
        <authorList>
            <person name="Jastrzebski P J."/>
            <person name="Paukszto L."/>
            <person name="Jastrzebski P J."/>
        </authorList>
    </citation>
    <scope>NUCLEOTIDE SEQUENCE [LARGE SCALE GENOMIC DNA]</scope>
    <source>
        <strain evidence="7 8">WMS-il1</strain>
    </source>
</reference>
<keyword evidence="4 5" id="KW-0694">RNA-binding</keyword>
<protein>
    <recommendedName>
        <fullName evidence="6">RRM domain-containing protein</fullName>
    </recommendedName>
</protein>
<proteinExistence type="predicted"/>
<comment type="subcellular location">
    <subcellularLocation>
        <location evidence="1">Cytoplasm</location>
    </subcellularLocation>
</comment>
<organism evidence="7 8">
    <name type="scientific">Hymenolepis diminuta</name>
    <name type="common">Rat tapeworm</name>
    <dbReference type="NCBI Taxonomy" id="6216"/>
    <lineage>
        <taxon>Eukaryota</taxon>
        <taxon>Metazoa</taxon>
        <taxon>Spiralia</taxon>
        <taxon>Lophotrochozoa</taxon>
        <taxon>Platyhelminthes</taxon>
        <taxon>Cestoda</taxon>
        <taxon>Eucestoda</taxon>
        <taxon>Cyclophyllidea</taxon>
        <taxon>Hymenolepididae</taxon>
        <taxon>Hymenolepis</taxon>
    </lineage>
</organism>
<keyword evidence="8" id="KW-1185">Reference proteome</keyword>
<dbReference type="PANTHER" id="PTHR48032:SF18">
    <property type="entry name" value="RRM DOMAIN-CONTAINING PROTEIN"/>
    <property type="match status" value="1"/>
</dbReference>
<keyword evidence="2" id="KW-0963">Cytoplasm</keyword>
<evidence type="ECO:0000256" key="1">
    <source>
        <dbReference type="ARBA" id="ARBA00004496"/>
    </source>
</evidence>
<feature type="domain" description="RRM" evidence="6">
    <location>
        <begin position="43"/>
        <end position="120"/>
    </location>
</feature>
<dbReference type="SUPFAM" id="SSF54928">
    <property type="entry name" value="RNA-binding domain, RBD"/>
    <property type="match status" value="1"/>
</dbReference>
<dbReference type="Pfam" id="PF00076">
    <property type="entry name" value="RRM_1"/>
    <property type="match status" value="1"/>
</dbReference>
<dbReference type="GO" id="GO:0005737">
    <property type="term" value="C:cytoplasm"/>
    <property type="evidence" value="ECO:0007669"/>
    <property type="project" value="UniProtKB-SubCell"/>
</dbReference>
<dbReference type="SMART" id="SM00360">
    <property type="entry name" value="RRM"/>
    <property type="match status" value="1"/>
</dbReference>
<dbReference type="GO" id="GO:0006417">
    <property type="term" value="P:regulation of translation"/>
    <property type="evidence" value="ECO:0007669"/>
    <property type="project" value="TreeGrafter"/>
</dbReference>
<name>A0A564YK77_HYMDI</name>
<keyword evidence="3" id="KW-0677">Repeat</keyword>
<gene>
    <name evidence="7" type="ORF">WMSIL1_LOCUS7232</name>
</gene>
<dbReference type="InterPro" id="IPR000504">
    <property type="entry name" value="RRM_dom"/>
</dbReference>
<dbReference type="EMBL" id="CABIJS010000255">
    <property type="protein sequence ID" value="VUZ47682.1"/>
    <property type="molecule type" value="Genomic_DNA"/>
</dbReference>
<dbReference type="PANTHER" id="PTHR48032">
    <property type="entry name" value="RNA-BINDING PROTEIN MUSASHI HOMOLOG RBP6"/>
    <property type="match status" value="1"/>
</dbReference>
<dbReference type="AlphaFoldDB" id="A0A564YK77"/>
<sequence length="134" mass="15406">MQTAHVYTGSKRRHDGVVLSHNYNDSTVNQAVYEQLQALIRTKKIFVGGLPQNTKEEDLVNFFSQYGAVDHADLIREKENGRFRGFGFVYFMSEVTAERVIHQKYFWINDKKVEVKKALPKEVLENQNAALQAG</sequence>
<dbReference type="Proteomes" id="UP000321570">
    <property type="component" value="Unassembled WGS sequence"/>
</dbReference>
<evidence type="ECO:0000259" key="6">
    <source>
        <dbReference type="PROSITE" id="PS50102"/>
    </source>
</evidence>